<keyword evidence="2" id="KW-1003">Cell membrane</keyword>
<dbReference type="FunCoup" id="A0A6N7EVB0">
    <property type="interactions" value="50"/>
</dbReference>
<evidence type="ECO:0000256" key="2">
    <source>
        <dbReference type="ARBA" id="ARBA00022475"/>
    </source>
</evidence>
<accession>A0A6N7EVB0</accession>
<proteinExistence type="predicted"/>
<dbReference type="InParanoid" id="A0A6N7EVB0"/>
<keyword evidence="3 6" id="KW-0812">Transmembrane</keyword>
<sequence>MLNRPYLLLTLAPLIWAGNTIAGKLAAPEVSPMILTLMRWAIACSVLLPFAIPSIKREWRTIRVHLPLLFVYGAMGFTAFNLLLYAALNHTSAINVSIVQAAIPMIILLLNLVFFRQRIFILQLLGVVLAFLGVAITATKGDIINTISQGINQGDTLMLIACVLYAAYSIILRFKPHISWMSFIFVLAVCALMVAIPFALYESQHGGFLHINGRSVLILVYIAIFPSIVAQLCYAKGVELIGASRAGFAINLIPIFGAMLSVIILGEAFRWYHGIGLLLVLCGIAFSEGISRWTEKNQ</sequence>
<dbReference type="InterPro" id="IPR000620">
    <property type="entry name" value="EamA_dom"/>
</dbReference>
<evidence type="ECO:0000313" key="9">
    <source>
        <dbReference type="Proteomes" id="UP000471298"/>
    </source>
</evidence>
<dbReference type="InterPro" id="IPR037185">
    <property type="entry name" value="EmrE-like"/>
</dbReference>
<dbReference type="RefSeq" id="WP_152810400.1">
    <property type="nucleotide sequence ID" value="NZ_WHNW01000007.1"/>
</dbReference>
<feature type="transmembrane region" description="Helical" evidence="6">
    <location>
        <begin position="119"/>
        <end position="136"/>
    </location>
</feature>
<dbReference type="AlphaFoldDB" id="A0A6N7EVB0"/>
<name>A0A6N7EVB0_9GAMM</name>
<feature type="transmembrane region" description="Helical" evidence="6">
    <location>
        <begin position="156"/>
        <end position="174"/>
    </location>
</feature>
<dbReference type="InterPro" id="IPR051258">
    <property type="entry name" value="Diverse_Substrate_Transporter"/>
</dbReference>
<organism evidence="8 9">
    <name type="scientific">Ostreibacterium oceani</name>
    <dbReference type="NCBI Taxonomy" id="2654998"/>
    <lineage>
        <taxon>Bacteria</taxon>
        <taxon>Pseudomonadati</taxon>
        <taxon>Pseudomonadota</taxon>
        <taxon>Gammaproteobacteria</taxon>
        <taxon>Cardiobacteriales</taxon>
        <taxon>Ostreibacteriaceae</taxon>
        <taxon>Ostreibacterium</taxon>
    </lineage>
</organism>
<feature type="transmembrane region" description="Helical" evidence="6">
    <location>
        <begin position="213"/>
        <end position="234"/>
    </location>
</feature>
<evidence type="ECO:0000256" key="1">
    <source>
        <dbReference type="ARBA" id="ARBA00004651"/>
    </source>
</evidence>
<dbReference type="PANTHER" id="PTHR42920">
    <property type="entry name" value="OS03G0707200 PROTEIN-RELATED"/>
    <property type="match status" value="1"/>
</dbReference>
<keyword evidence="5 6" id="KW-0472">Membrane</keyword>
<dbReference type="EMBL" id="WHNW01000007">
    <property type="protein sequence ID" value="MPV86402.1"/>
    <property type="molecule type" value="Genomic_DNA"/>
</dbReference>
<feature type="transmembrane region" description="Helical" evidence="6">
    <location>
        <begin position="271"/>
        <end position="290"/>
    </location>
</feature>
<protein>
    <submittedName>
        <fullName evidence="8">EamA family transporter</fullName>
    </submittedName>
</protein>
<evidence type="ECO:0000256" key="6">
    <source>
        <dbReference type="SAM" id="Phobius"/>
    </source>
</evidence>
<gene>
    <name evidence="8" type="ORF">GCU85_06620</name>
</gene>
<feature type="transmembrane region" description="Helical" evidence="6">
    <location>
        <begin position="64"/>
        <end position="88"/>
    </location>
</feature>
<comment type="subcellular location">
    <subcellularLocation>
        <location evidence="1">Cell membrane</location>
        <topology evidence="1">Multi-pass membrane protein</topology>
    </subcellularLocation>
</comment>
<keyword evidence="4 6" id="KW-1133">Transmembrane helix</keyword>
<dbReference type="Pfam" id="PF00892">
    <property type="entry name" value="EamA"/>
    <property type="match status" value="2"/>
</dbReference>
<evidence type="ECO:0000256" key="5">
    <source>
        <dbReference type="ARBA" id="ARBA00023136"/>
    </source>
</evidence>
<keyword evidence="9" id="KW-1185">Reference proteome</keyword>
<feature type="domain" description="EamA" evidence="7">
    <location>
        <begin position="154"/>
        <end position="286"/>
    </location>
</feature>
<feature type="transmembrane region" description="Helical" evidence="6">
    <location>
        <begin position="32"/>
        <end position="52"/>
    </location>
</feature>
<comment type="caution">
    <text evidence="8">The sequence shown here is derived from an EMBL/GenBank/DDBJ whole genome shotgun (WGS) entry which is preliminary data.</text>
</comment>
<evidence type="ECO:0000256" key="3">
    <source>
        <dbReference type="ARBA" id="ARBA00022692"/>
    </source>
</evidence>
<feature type="transmembrane region" description="Helical" evidence="6">
    <location>
        <begin position="246"/>
        <end position="265"/>
    </location>
</feature>
<dbReference type="PANTHER" id="PTHR42920:SF11">
    <property type="entry name" value="INNER MEMBRANE PROTEIN YTFF"/>
    <property type="match status" value="1"/>
</dbReference>
<dbReference type="Proteomes" id="UP000471298">
    <property type="component" value="Unassembled WGS sequence"/>
</dbReference>
<evidence type="ECO:0000259" key="7">
    <source>
        <dbReference type="Pfam" id="PF00892"/>
    </source>
</evidence>
<evidence type="ECO:0000313" key="8">
    <source>
        <dbReference type="EMBL" id="MPV86402.1"/>
    </source>
</evidence>
<feature type="transmembrane region" description="Helical" evidence="6">
    <location>
        <begin position="181"/>
        <end position="201"/>
    </location>
</feature>
<dbReference type="GO" id="GO:0005886">
    <property type="term" value="C:plasma membrane"/>
    <property type="evidence" value="ECO:0007669"/>
    <property type="project" value="UniProtKB-SubCell"/>
</dbReference>
<reference evidence="8 9" key="1">
    <citation type="submission" date="2019-10" db="EMBL/GenBank/DDBJ databases">
        <title>Cardiobacteriales fam. a chemoheterotrophic member of the order Cardiobacteriales, and proposal of Cardiobacteriales fam. nov.</title>
        <authorList>
            <person name="Wang C."/>
        </authorList>
    </citation>
    <scope>NUCLEOTIDE SEQUENCE [LARGE SCALE GENOMIC DNA]</scope>
    <source>
        <strain evidence="8 9">ML27</strain>
    </source>
</reference>
<evidence type="ECO:0000256" key="4">
    <source>
        <dbReference type="ARBA" id="ARBA00022989"/>
    </source>
</evidence>
<feature type="domain" description="EamA" evidence="7">
    <location>
        <begin position="6"/>
        <end position="138"/>
    </location>
</feature>
<dbReference type="SUPFAM" id="SSF103481">
    <property type="entry name" value="Multidrug resistance efflux transporter EmrE"/>
    <property type="match status" value="2"/>
</dbReference>
<feature type="transmembrane region" description="Helical" evidence="6">
    <location>
        <begin position="94"/>
        <end position="114"/>
    </location>
</feature>